<feature type="domain" description="WCX" evidence="2">
    <location>
        <begin position="248"/>
        <end position="323"/>
    </location>
</feature>
<protein>
    <submittedName>
        <fullName evidence="3">WYL domain-containing protein</fullName>
    </submittedName>
</protein>
<evidence type="ECO:0000313" key="3">
    <source>
        <dbReference type="EMBL" id="GGG71238.1"/>
    </source>
</evidence>
<evidence type="ECO:0000259" key="1">
    <source>
        <dbReference type="Pfam" id="PF13280"/>
    </source>
</evidence>
<gene>
    <name evidence="3" type="ORF">GCM10011398_14330</name>
</gene>
<reference evidence="3" key="2">
    <citation type="submission" date="2020-09" db="EMBL/GenBank/DDBJ databases">
        <authorList>
            <person name="Sun Q."/>
            <person name="Zhou Y."/>
        </authorList>
    </citation>
    <scope>NUCLEOTIDE SEQUENCE</scope>
    <source>
        <strain evidence="3">CGMCC 1.12754</strain>
    </source>
</reference>
<dbReference type="PANTHER" id="PTHR34580:SF1">
    <property type="entry name" value="PROTEIN PAFC"/>
    <property type="match status" value="1"/>
</dbReference>
<dbReference type="InterPro" id="IPR051534">
    <property type="entry name" value="CBASS_pafABC_assoc_protein"/>
</dbReference>
<keyword evidence="4" id="KW-1185">Reference proteome</keyword>
<dbReference type="Pfam" id="PF13280">
    <property type="entry name" value="WYL"/>
    <property type="match status" value="1"/>
</dbReference>
<comment type="caution">
    <text evidence="3">The sequence shown here is derived from an EMBL/GenBank/DDBJ whole genome shotgun (WGS) entry which is preliminary data.</text>
</comment>
<accession>A0A917M1R7</accession>
<reference evidence="3" key="1">
    <citation type="journal article" date="2014" name="Int. J. Syst. Evol. Microbiol.">
        <title>Complete genome sequence of Corynebacterium casei LMG S-19264T (=DSM 44701T), isolated from a smear-ripened cheese.</title>
        <authorList>
            <consortium name="US DOE Joint Genome Institute (JGI-PGF)"/>
            <person name="Walter F."/>
            <person name="Albersmeier A."/>
            <person name="Kalinowski J."/>
            <person name="Ruckert C."/>
        </authorList>
    </citation>
    <scope>NUCLEOTIDE SEQUENCE</scope>
    <source>
        <strain evidence="3">CGMCC 1.12754</strain>
    </source>
</reference>
<dbReference type="RefSeq" id="WP_188454692.1">
    <property type="nucleotide sequence ID" value="NZ_BMFR01000004.1"/>
</dbReference>
<dbReference type="PROSITE" id="PS52050">
    <property type="entry name" value="WYL"/>
    <property type="match status" value="1"/>
</dbReference>
<organism evidence="3 4">
    <name type="scientific">Virgibacillus oceani</name>
    <dbReference type="NCBI Taxonomy" id="1479511"/>
    <lineage>
        <taxon>Bacteria</taxon>
        <taxon>Bacillati</taxon>
        <taxon>Bacillota</taxon>
        <taxon>Bacilli</taxon>
        <taxon>Bacillales</taxon>
        <taxon>Bacillaceae</taxon>
        <taxon>Virgibacillus</taxon>
    </lineage>
</organism>
<dbReference type="Pfam" id="PF25583">
    <property type="entry name" value="WCX"/>
    <property type="match status" value="1"/>
</dbReference>
<feature type="domain" description="WYL" evidence="1">
    <location>
        <begin position="149"/>
        <end position="219"/>
    </location>
</feature>
<evidence type="ECO:0000259" key="2">
    <source>
        <dbReference type="Pfam" id="PF25583"/>
    </source>
</evidence>
<sequence length="331" mass="39453">MERGSNYRLLKIKDVLFNETDDFHELGIEEISGKLRLLFGEEVVFDNRTLKRDLETLDDMDFEIVQNKGRFGKILYSHQSRLFETYQLRLIIDAILSARFITTNEKKKLIKKVKHLTSKHIAKTLPEPILFSQSANIDYELVKLNIDCVHRAISEKKVLHFRYGKFNVDKEFEFNRNGDTYYVEPYALIWQNDYYYLIGRFQETNEIRHYRLDRIRNIAVSDKEFVKEDDFRLQEYVNQSFHMFAGEEIRIKIRFHIDLVNVVLDRFGQEVDIKQMDAEHFVLTTKAKLSDGLINWILTWGNQAKVLSPDYLVDQVKEKIQQMNAVYESER</sequence>
<name>A0A917M1R7_9BACI</name>
<dbReference type="PANTHER" id="PTHR34580">
    <property type="match status" value="1"/>
</dbReference>
<dbReference type="InterPro" id="IPR057727">
    <property type="entry name" value="WCX_dom"/>
</dbReference>
<evidence type="ECO:0000313" key="4">
    <source>
        <dbReference type="Proteomes" id="UP000622860"/>
    </source>
</evidence>
<dbReference type="EMBL" id="BMFR01000004">
    <property type="protein sequence ID" value="GGG71238.1"/>
    <property type="molecule type" value="Genomic_DNA"/>
</dbReference>
<dbReference type="AlphaFoldDB" id="A0A917M1R7"/>
<dbReference type="InterPro" id="IPR026881">
    <property type="entry name" value="WYL_dom"/>
</dbReference>
<dbReference type="Proteomes" id="UP000622860">
    <property type="component" value="Unassembled WGS sequence"/>
</dbReference>
<proteinExistence type="predicted"/>